<evidence type="ECO:0000256" key="9">
    <source>
        <dbReference type="ARBA" id="ARBA00039071"/>
    </source>
</evidence>
<evidence type="ECO:0000256" key="11">
    <source>
        <dbReference type="ARBA" id="ARBA00049170"/>
    </source>
</evidence>
<dbReference type="GO" id="GO:0016020">
    <property type="term" value="C:membrane"/>
    <property type="evidence" value="ECO:0007669"/>
    <property type="project" value="UniProtKB-SubCell"/>
</dbReference>
<dbReference type="Pfam" id="PF00067">
    <property type="entry name" value="p450"/>
    <property type="match status" value="1"/>
</dbReference>
<dbReference type="CDD" id="cd11064">
    <property type="entry name" value="CYP86A"/>
    <property type="match status" value="1"/>
</dbReference>
<keyword evidence="3" id="KW-0812">Transmembrane</keyword>
<evidence type="ECO:0000256" key="1">
    <source>
        <dbReference type="ARBA" id="ARBA00004167"/>
    </source>
</evidence>
<sequence>MDFSFDLTSRVPTVAALLLALFVGKIVSGLLTSKKKKRLPPVAGTIFHQLINFKRLHDFNTELCHKYKTYRLLTPTNKQVYTSDPANIEYILRTNFNNYGKGSFNYENSSDLFGDGIFAVDGDKWRHQRKIASYEFSTRVLRDFSSTVFKINAAKLAQIISEISNRKEVIDIQDLFMKSTMDSIFKVGFGIELNSLQGSEEGNRFSNAFDRSSSLILLRYVDPFWKIKKYFNIGSEAELKKHIKIVNDFVYKLINVKIENPQNPEIDSAEKEDLLSRFLAEMERDPENMTRKYLRDIILNFLIAGKDTTAGTLSWFIYMLCENPQTQENVAREVQDATKNENDTNFEDFANLLTEEAIDKMQYLHAAITETLRLFPSVPLDSKVCFSDDTLPDGFHTGKGDVVFYMPYAMGRMKYLWGEDAEIFRPERWIDPNGFFQPESPFKFTAFQMKIFAAVLLYFFEFKLRNQKEVINYRTMITLYIDNGLHVYAVPRQKVRVML</sequence>
<keyword evidence="6" id="KW-0560">Oxidoreductase</keyword>
<dbReference type="InterPro" id="IPR001128">
    <property type="entry name" value="Cyt_P450"/>
</dbReference>
<evidence type="ECO:0000256" key="4">
    <source>
        <dbReference type="ARBA" id="ARBA00022723"/>
    </source>
</evidence>
<evidence type="ECO:0000256" key="8">
    <source>
        <dbReference type="ARBA" id="ARBA00023136"/>
    </source>
</evidence>
<keyword evidence="5" id="KW-1133">Transmembrane helix</keyword>
<gene>
    <name evidence="12" type="ORF">A4U43_C01F12400</name>
</gene>
<evidence type="ECO:0000256" key="5">
    <source>
        <dbReference type="ARBA" id="ARBA00022989"/>
    </source>
</evidence>
<dbReference type="PRINTS" id="PR00385">
    <property type="entry name" value="P450"/>
</dbReference>
<protein>
    <recommendedName>
        <fullName evidence="9">noroxomaritidine synthase</fullName>
        <ecNumber evidence="9">1.14.19.50</ecNumber>
    </recommendedName>
</protein>
<keyword evidence="4" id="KW-0479">Metal-binding</keyword>
<dbReference type="Gene3D" id="1.10.630.10">
    <property type="entry name" value="Cytochrome P450"/>
    <property type="match status" value="1"/>
</dbReference>
<proteinExistence type="inferred from homology"/>
<evidence type="ECO:0000256" key="10">
    <source>
        <dbReference type="ARBA" id="ARBA00048529"/>
    </source>
</evidence>
<dbReference type="EC" id="1.14.19.50" evidence="9"/>
<comment type="catalytic activity">
    <reaction evidence="10">
        <text>4'-O-methylnorbelladine + reduced [NADPH--hemoprotein reductase] + O2 = (10bS,4aR)-noroxomaritidine + oxidized [NADPH--hemoprotein reductase] + 2 H2O + H(+)</text>
        <dbReference type="Rhea" id="RHEA:51264"/>
        <dbReference type="Rhea" id="RHEA-COMP:11964"/>
        <dbReference type="Rhea" id="RHEA-COMP:11965"/>
        <dbReference type="ChEBI" id="CHEBI:15377"/>
        <dbReference type="ChEBI" id="CHEBI:15378"/>
        <dbReference type="ChEBI" id="CHEBI:15379"/>
        <dbReference type="ChEBI" id="CHEBI:57618"/>
        <dbReference type="ChEBI" id="CHEBI:58210"/>
        <dbReference type="ChEBI" id="CHEBI:133993"/>
        <dbReference type="ChEBI" id="CHEBI:133996"/>
        <dbReference type="EC" id="1.14.19.50"/>
    </reaction>
</comment>
<dbReference type="GO" id="GO:0016705">
    <property type="term" value="F:oxidoreductase activity, acting on paired donors, with incorporation or reduction of molecular oxygen"/>
    <property type="evidence" value="ECO:0007669"/>
    <property type="project" value="InterPro"/>
</dbReference>
<dbReference type="GO" id="GO:0004497">
    <property type="term" value="F:monooxygenase activity"/>
    <property type="evidence" value="ECO:0007669"/>
    <property type="project" value="InterPro"/>
</dbReference>
<keyword evidence="8" id="KW-0472">Membrane</keyword>
<dbReference type="PRINTS" id="PR00463">
    <property type="entry name" value="EP450I"/>
</dbReference>
<evidence type="ECO:0000313" key="13">
    <source>
        <dbReference type="Proteomes" id="UP000243459"/>
    </source>
</evidence>
<name>A0A5P1FPC9_ASPOF</name>
<comment type="subcellular location">
    <subcellularLocation>
        <location evidence="1">Membrane</location>
        <topology evidence="1">Single-pass membrane protein</topology>
    </subcellularLocation>
</comment>
<dbReference type="Gramene" id="ONK79972">
    <property type="protein sequence ID" value="ONK79972"/>
    <property type="gene ID" value="A4U43_C01F12400"/>
</dbReference>
<keyword evidence="13" id="KW-1185">Reference proteome</keyword>
<evidence type="ECO:0000256" key="2">
    <source>
        <dbReference type="ARBA" id="ARBA00010617"/>
    </source>
</evidence>
<evidence type="ECO:0000256" key="7">
    <source>
        <dbReference type="ARBA" id="ARBA00023004"/>
    </source>
</evidence>
<reference evidence="13" key="1">
    <citation type="journal article" date="2017" name="Nat. Commun.">
        <title>The asparagus genome sheds light on the origin and evolution of a young Y chromosome.</title>
        <authorList>
            <person name="Harkess A."/>
            <person name="Zhou J."/>
            <person name="Xu C."/>
            <person name="Bowers J.E."/>
            <person name="Van der Hulst R."/>
            <person name="Ayyampalayam S."/>
            <person name="Mercati F."/>
            <person name="Riccardi P."/>
            <person name="McKain M.R."/>
            <person name="Kakrana A."/>
            <person name="Tang H."/>
            <person name="Ray J."/>
            <person name="Groenendijk J."/>
            <person name="Arikit S."/>
            <person name="Mathioni S.M."/>
            <person name="Nakano M."/>
            <person name="Shan H."/>
            <person name="Telgmann-Rauber A."/>
            <person name="Kanno A."/>
            <person name="Yue Z."/>
            <person name="Chen H."/>
            <person name="Li W."/>
            <person name="Chen Y."/>
            <person name="Xu X."/>
            <person name="Zhang Y."/>
            <person name="Luo S."/>
            <person name="Chen H."/>
            <person name="Gao J."/>
            <person name="Mao Z."/>
            <person name="Pires J.C."/>
            <person name="Luo M."/>
            <person name="Kudrna D."/>
            <person name="Wing R.A."/>
            <person name="Meyers B.C."/>
            <person name="Yi K."/>
            <person name="Kong H."/>
            <person name="Lavrijsen P."/>
            <person name="Sunseri F."/>
            <person name="Falavigna A."/>
            <person name="Ye Y."/>
            <person name="Leebens-Mack J.H."/>
            <person name="Chen G."/>
        </authorList>
    </citation>
    <scope>NUCLEOTIDE SEQUENCE [LARGE SCALE GENOMIC DNA]</scope>
    <source>
        <strain evidence="13">cv. DH0086</strain>
    </source>
</reference>
<comment type="catalytic activity">
    <reaction evidence="11">
        <text>4'-O-methylnorbelladine + reduced [NADPH--hemoprotein reductase] + O2 = (10bR,4aS)-noroxomaritidine + oxidized [NADPH--hemoprotein reductase] + 2 H2O + H(+)</text>
        <dbReference type="Rhea" id="RHEA:51260"/>
        <dbReference type="Rhea" id="RHEA-COMP:11964"/>
        <dbReference type="Rhea" id="RHEA-COMP:11965"/>
        <dbReference type="ChEBI" id="CHEBI:15377"/>
        <dbReference type="ChEBI" id="CHEBI:15378"/>
        <dbReference type="ChEBI" id="CHEBI:15379"/>
        <dbReference type="ChEBI" id="CHEBI:57618"/>
        <dbReference type="ChEBI" id="CHEBI:58210"/>
        <dbReference type="ChEBI" id="CHEBI:133993"/>
        <dbReference type="ChEBI" id="CHEBI:133995"/>
        <dbReference type="EC" id="1.14.19.50"/>
    </reaction>
</comment>
<evidence type="ECO:0000256" key="3">
    <source>
        <dbReference type="ARBA" id="ARBA00022692"/>
    </source>
</evidence>
<dbReference type="InterPro" id="IPR036396">
    <property type="entry name" value="Cyt_P450_sf"/>
</dbReference>
<evidence type="ECO:0000313" key="12">
    <source>
        <dbReference type="EMBL" id="ONK79972.1"/>
    </source>
</evidence>
<dbReference type="GO" id="GO:0005506">
    <property type="term" value="F:iron ion binding"/>
    <property type="evidence" value="ECO:0007669"/>
    <property type="project" value="InterPro"/>
</dbReference>
<accession>A0A5P1FPC9</accession>
<dbReference type="InterPro" id="IPR002401">
    <property type="entry name" value="Cyt_P450_E_grp-I"/>
</dbReference>
<dbReference type="PANTHER" id="PTHR24296">
    <property type="entry name" value="CYTOCHROME P450"/>
    <property type="match status" value="1"/>
</dbReference>
<dbReference type="OMA" id="MFQFNEL"/>
<keyword evidence="7" id="KW-0408">Iron</keyword>
<organism evidence="12 13">
    <name type="scientific">Asparagus officinalis</name>
    <name type="common">Garden asparagus</name>
    <dbReference type="NCBI Taxonomy" id="4686"/>
    <lineage>
        <taxon>Eukaryota</taxon>
        <taxon>Viridiplantae</taxon>
        <taxon>Streptophyta</taxon>
        <taxon>Embryophyta</taxon>
        <taxon>Tracheophyta</taxon>
        <taxon>Spermatophyta</taxon>
        <taxon>Magnoliopsida</taxon>
        <taxon>Liliopsida</taxon>
        <taxon>Asparagales</taxon>
        <taxon>Asparagaceae</taxon>
        <taxon>Asparagoideae</taxon>
        <taxon>Asparagus</taxon>
    </lineage>
</organism>
<dbReference type="GO" id="GO:0020037">
    <property type="term" value="F:heme binding"/>
    <property type="evidence" value="ECO:0007669"/>
    <property type="project" value="InterPro"/>
</dbReference>
<dbReference type="Proteomes" id="UP000243459">
    <property type="component" value="Chromosome 1"/>
</dbReference>
<evidence type="ECO:0000256" key="6">
    <source>
        <dbReference type="ARBA" id="ARBA00023002"/>
    </source>
</evidence>
<dbReference type="SUPFAM" id="SSF48264">
    <property type="entry name" value="Cytochrome P450"/>
    <property type="match status" value="1"/>
</dbReference>
<dbReference type="AlphaFoldDB" id="A0A5P1FPC9"/>
<comment type="similarity">
    <text evidence="2">Belongs to the cytochrome P450 family.</text>
</comment>
<dbReference type="EMBL" id="CM007381">
    <property type="protein sequence ID" value="ONK79972.1"/>
    <property type="molecule type" value="Genomic_DNA"/>
</dbReference>